<reference evidence="2" key="3">
    <citation type="journal article" date="2007" name="PLoS Biol.">
        <title>Rate of evolution in brain-expressed genes in humans and other primates.</title>
        <authorList>
            <person name="Wang H.-Y."/>
            <person name="Chien H.-C."/>
            <person name="Osada N."/>
            <person name="Hashimoto K."/>
            <person name="Sugano S."/>
            <person name="Gojobori T."/>
            <person name="Chou C.-K."/>
            <person name="Tsai S.-F."/>
            <person name="Wu C.-I."/>
            <person name="Shen C.-K.J."/>
        </authorList>
    </citation>
    <scope>NUCLEOTIDE SEQUENCE</scope>
</reference>
<reference evidence="1" key="2">
    <citation type="submission" date="2002-10" db="EMBL/GenBank/DDBJ databases">
        <authorList>
            <person name="Hashimoto K."/>
            <person name="Osada N."/>
            <person name="Hida M."/>
            <person name="Kusuda J."/>
            <person name="Sugano S."/>
        </authorList>
    </citation>
    <scope>NUCLEOTIDE SEQUENCE</scope>
    <source>
        <tissue evidence="1">Frontal lobe left</tissue>
    </source>
</reference>
<dbReference type="EMBL" id="AB172741">
    <property type="protein sequence ID" value="BAE89803.1"/>
    <property type="molecule type" value="mRNA"/>
</dbReference>
<dbReference type="EMBL" id="AB093645">
    <property type="protein sequence ID" value="BAC21619.1"/>
    <property type="molecule type" value="mRNA"/>
</dbReference>
<reference evidence="1" key="1">
    <citation type="journal article" date="2001" name="Gene">
        <title>Assignment of 118 novel cDNAs of cynomolgus monkey brain to human chromosomes.</title>
        <authorList>
            <person name="Osada N."/>
            <person name="Hida M."/>
            <person name="Kususda J."/>
            <person name="Tanuma R."/>
            <person name="Iseki K."/>
            <person name="Hirata M."/>
            <person name="Suto Y."/>
            <person name="Hirai M."/>
            <person name="Terao K."/>
            <person name="Suzuki Y."/>
            <person name="Sugano S."/>
            <person name="Hashimoto K."/>
        </authorList>
    </citation>
    <scope>NUCLEOTIDE SEQUENCE</scope>
    <source>
        <tissue evidence="1">Frontal lobe left</tissue>
    </source>
</reference>
<evidence type="ECO:0000313" key="1">
    <source>
        <dbReference type="EMBL" id="BAC21619.1"/>
    </source>
</evidence>
<name>Q8HXE5_MACFA</name>
<protein>
    <submittedName>
        <fullName evidence="2">Macaca fascicularis brain cDNA clone: QflA-19416, similar to human proline-serine-threonine phosphatase interacting protein2 (PSTPIP2), mRNA, RefSeq: NM_024430.2</fullName>
    </submittedName>
</protein>
<sequence>MGFHSKLKHKMLSPEDQEQDKDVCSHSFCLFNIVLKRPARTMRQGNEVKVIHIGKEEVQLSSFADNMILYVENPKEFTKKD</sequence>
<dbReference type="AlphaFoldDB" id="Q8HXE5"/>
<evidence type="ECO:0000313" key="2">
    <source>
        <dbReference type="EMBL" id="BAE89803.1"/>
    </source>
</evidence>
<organism evidence="1">
    <name type="scientific">Macaca fascicularis</name>
    <name type="common">Crab-eating macaque</name>
    <name type="synonym">Cynomolgus monkey</name>
    <dbReference type="NCBI Taxonomy" id="9541"/>
    <lineage>
        <taxon>Eukaryota</taxon>
        <taxon>Metazoa</taxon>
        <taxon>Chordata</taxon>
        <taxon>Craniata</taxon>
        <taxon>Vertebrata</taxon>
        <taxon>Euteleostomi</taxon>
        <taxon>Mammalia</taxon>
        <taxon>Eutheria</taxon>
        <taxon>Euarchontoglires</taxon>
        <taxon>Primates</taxon>
        <taxon>Haplorrhini</taxon>
        <taxon>Catarrhini</taxon>
        <taxon>Cercopithecidae</taxon>
        <taxon>Cercopithecinae</taxon>
        <taxon>Macaca</taxon>
    </lineage>
</organism>
<accession>Q8HXE5</accession>
<proteinExistence type="evidence at transcript level"/>